<reference evidence="4" key="1">
    <citation type="submission" date="2021-01" db="EMBL/GenBank/DDBJ databases">
        <title>Whole genome shotgun sequence of Virgisporangium ochraceum NBRC 16418.</title>
        <authorList>
            <person name="Komaki H."/>
            <person name="Tamura T."/>
        </authorList>
    </citation>
    <scope>NUCLEOTIDE SEQUENCE</scope>
    <source>
        <strain evidence="4">NBRC 16418</strain>
    </source>
</reference>
<dbReference type="EMBL" id="BOPH01000088">
    <property type="protein sequence ID" value="GIJ71506.1"/>
    <property type="molecule type" value="Genomic_DNA"/>
</dbReference>
<dbReference type="SUPFAM" id="SSF49764">
    <property type="entry name" value="HSP20-like chaperones"/>
    <property type="match status" value="1"/>
</dbReference>
<sequence>MTALLPRLFGDFGEFFDMELTPRSHLIRVEDTLTDEQYSVRAEIPGMDPAKDVHITVANNMLTIRAERKEEEKTAGRSEFRYGAMRRTVRLPENADTAAIRASYDKGILEVTVPLTPDAPDVREIPVT</sequence>
<dbReference type="Proteomes" id="UP000635606">
    <property type="component" value="Unassembled WGS sequence"/>
</dbReference>
<dbReference type="InterPro" id="IPR008978">
    <property type="entry name" value="HSP20-like_chaperone"/>
</dbReference>
<accession>A0A8J3ZXM3</accession>
<gene>
    <name evidence="4" type="ORF">Voc01_064230</name>
</gene>
<dbReference type="PANTHER" id="PTHR11527">
    <property type="entry name" value="HEAT-SHOCK PROTEIN 20 FAMILY MEMBER"/>
    <property type="match status" value="1"/>
</dbReference>
<protein>
    <recommendedName>
        <fullName evidence="3">SHSP domain-containing protein</fullName>
    </recommendedName>
</protein>
<comment type="similarity">
    <text evidence="1 2">Belongs to the small heat shock protein (HSP20) family.</text>
</comment>
<dbReference type="Gene3D" id="2.60.40.790">
    <property type="match status" value="1"/>
</dbReference>
<proteinExistence type="inferred from homology"/>
<evidence type="ECO:0000256" key="2">
    <source>
        <dbReference type="RuleBase" id="RU003616"/>
    </source>
</evidence>
<dbReference type="InterPro" id="IPR031107">
    <property type="entry name" value="Small_HSP"/>
</dbReference>
<dbReference type="PROSITE" id="PS01031">
    <property type="entry name" value="SHSP"/>
    <property type="match status" value="1"/>
</dbReference>
<name>A0A8J3ZXM3_9ACTN</name>
<evidence type="ECO:0000313" key="4">
    <source>
        <dbReference type="EMBL" id="GIJ71506.1"/>
    </source>
</evidence>
<feature type="domain" description="SHSP" evidence="3">
    <location>
        <begin position="20"/>
        <end position="128"/>
    </location>
</feature>
<comment type="caution">
    <text evidence="4">The sequence shown here is derived from an EMBL/GenBank/DDBJ whole genome shotgun (WGS) entry which is preliminary data.</text>
</comment>
<evidence type="ECO:0000259" key="3">
    <source>
        <dbReference type="PROSITE" id="PS01031"/>
    </source>
</evidence>
<keyword evidence="5" id="KW-1185">Reference proteome</keyword>
<dbReference type="InterPro" id="IPR002068">
    <property type="entry name" value="A-crystallin/Hsp20_dom"/>
</dbReference>
<evidence type="ECO:0000256" key="1">
    <source>
        <dbReference type="PROSITE-ProRule" id="PRU00285"/>
    </source>
</evidence>
<dbReference type="AlphaFoldDB" id="A0A8J3ZXM3"/>
<organism evidence="4 5">
    <name type="scientific">Virgisporangium ochraceum</name>
    <dbReference type="NCBI Taxonomy" id="65505"/>
    <lineage>
        <taxon>Bacteria</taxon>
        <taxon>Bacillati</taxon>
        <taxon>Actinomycetota</taxon>
        <taxon>Actinomycetes</taxon>
        <taxon>Micromonosporales</taxon>
        <taxon>Micromonosporaceae</taxon>
        <taxon>Virgisporangium</taxon>
    </lineage>
</organism>
<dbReference type="Pfam" id="PF00011">
    <property type="entry name" value="HSP20"/>
    <property type="match status" value="1"/>
</dbReference>
<evidence type="ECO:0000313" key="5">
    <source>
        <dbReference type="Proteomes" id="UP000635606"/>
    </source>
</evidence>
<dbReference type="CDD" id="cd06464">
    <property type="entry name" value="ACD_sHsps-like"/>
    <property type="match status" value="1"/>
</dbReference>
<dbReference type="RefSeq" id="WP_203931370.1">
    <property type="nucleotide sequence ID" value="NZ_BOPH01000088.1"/>
</dbReference>